<dbReference type="AlphaFoldDB" id="T0GVC4"/>
<name>T0GVC4_9SPHN</name>
<comment type="caution">
    <text evidence="1">The sequence shown here is derived from an EMBL/GenBank/DDBJ whole genome shotgun (WGS) entry which is preliminary data.</text>
</comment>
<evidence type="ECO:0000313" key="2">
    <source>
        <dbReference type="Proteomes" id="UP000015527"/>
    </source>
</evidence>
<evidence type="ECO:0000313" key="1">
    <source>
        <dbReference type="EMBL" id="EQB07916.1"/>
    </source>
</evidence>
<keyword evidence="2" id="KW-1185">Reference proteome</keyword>
<reference evidence="1 2" key="1">
    <citation type="journal article" date="2013" name="Genome Announc.">
        <title>Genome Sequence of Novosphingobium lindaniclasticum LE124T, Isolated from a Hexachlorocyclohexane Dumpsite.</title>
        <authorList>
            <person name="Saxena A."/>
            <person name="Nayyar N."/>
            <person name="Sangwan N."/>
            <person name="Kumari R."/>
            <person name="Khurana J.P."/>
            <person name="Lal R."/>
        </authorList>
    </citation>
    <scope>NUCLEOTIDE SEQUENCE [LARGE SCALE GENOMIC DNA]</scope>
    <source>
        <strain evidence="1 2">LE124</strain>
    </source>
</reference>
<accession>T0GVC4</accession>
<dbReference type="Proteomes" id="UP000015527">
    <property type="component" value="Unassembled WGS sequence"/>
</dbReference>
<protein>
    <submittedName>
        <fullName evidence="1">Uncharacterized protein</fullName>
    </submittedName>
</protein>
<dbReference type="EMBL" id="ATHL01000152">
    <property type="protein sequence ID" value="EQB07916.1"/>
    <property type="molecule type" value="Genomic_DNA"/>
</dbReference>
<organism evidence="1 2">
    <name type="scientific">Novosphingobium lindaniclasticum LE124</name>
    <dbReference type="NCBI Taxonomy" id="1096930"/>
    <lineage>
        <taxon>Bacteria</taxon>
        <taxon>Pseudomonadati</taxon>
        <taxon>Pseudomonadota</taxon>
        <taxon>Alphaproteobacteria</taxon>
        <taxon>Sphingomonadales</taxon>
        <taxon>Sphingomonadaceae</taxon>
        <taxon>Novosphingobium</taxon>
    </lineage>
</organism>
<proteinExistence type="predicted"/>
<sequence length="101" mass="11023">MRALNPSVPICAANDDFGRKHRSRTARAGDAVAHTANERVLTEALRHLARHGLSAAAHARAHAAAARLAGDEHGCAWWIAICRQLDRPMADAFARRIARRV</sequence>
<gene>
    <name evidence="1" type="ORF">L284_22285</name>
</gene>
<dbReference type="PATRIC" id="fig|1096930.3.peg.4385"/>